<dbReference type="InterPro" id="IPR029510">
    <property type="entry name" value="Ald_DH_CS_GLU"/>
</dbReference>
<dbReference type="SUPFAM" id="SSF53720">
    <property type="entry name" value="ALDH-like"/>
    <property type="match status" value="1"/>
</dbReference>
<gene>
    <name evidence="6" type="primary">gbsA</name>
    <name evidence="6" type="ORF">LMG28614_04544</name>
</gene>
<dbReference type="FunFam" id="3.40.309.10:FF:000012">
    <property type="entry name" value="Betaine aldehyde dehydrogenase"/>
    <property type="match status" value="1"/>
</dbReference>
<dbReference type="InterPro" id="IPR016160">
    <property type="entry name" value="Ald_DH_CS_CYS"/>
</dbReference>
<evidence type="ECO:0000256" key="3">
    <source>
        <dbReference type="PROSITE-ProRule" id="PRU10007"/>
    </source>
</evidence>
<dbReference type="Gene3D" id="3.40.605.10">
    <property type="entry name" value="Aldehyde Dehydrogenase, Chain A, domain 1"/>
    <property type="match status" value="1"/>
</dbReference>
<proteinExistence type="inferred from homology"/>
<protein>
    <submittedName>
        <fullName evidence="6">Betaine aldehyde dehydrogenase</fullName>
        <ecNumber evidence="6">1.2.1.8</ecNumber>
    </submittedName>
</protein>
<dbReference type="InterPro" id="IPR015590">
    <property type="entry name" value="Aldehyde_DH_dom"/>
</dbReference>
<evidence type="ECO:0000256" key="4">
    <source>
        <dbReference type="RuleBase" id="RU003345"/>
    </source>
</evidence>
<keyword evidence="7" id="KW-1185">Reference proteome</keyword>
<reference evidence="6 7" key="1">
    <citation type="submission" date="2020-04" db="EMBL/GenBank/DDBJ databases">
        <authorList>
            <person name="De Canck E."/>
        </authorList>
    </citation>
    <scope>NUCLEOTIDE SEQUENCE [LARGE SCALE GENOMIC DNA]</scope>
    <source>
        <strain evidence="6 7">LMG 28614</strain>
    </source>
</reference>
<dbReference type="GO" id="GO:0008802">
    <property type="term" value="F:betaine-aldehyde dehydrogenase (NAD+) activity"/>
    <property type="evidence" value="ECO:0007669"/>
    <property type="project" value="UniProtKB-EC"/>
</dbReference>
<evidence type="ECO:0000313" key="6">
    <source>
        <dbReference type="EMBL" id="CAB3797307.1"/>
    </source>
</evidence>
<dbReference type="Gene3D" id="3.40.309.10">
    <property type="entry name" value="Aldehyde Dehydrogenase, Chain A, domain 2"/>
    <property type="match status" value="1"/>
</dbReference>
<dbReference type="AlphaFoldDB" id="A0A6S7CT64"/>
<dbReference type="InterPro" id="IPR016162">
    <property type="entry name" value="Ald_DH_N"/>
</dbReference>
<dbReference type="Pfam" id="PF00171">
    <property type="entry name" value="Aldedh"/>
    <property type="match status" value="1"/>
</dbReference>
<organism evidence="6 7">
    <name type="scientific">Paraburkholderia ultramafica</name>
    <dbReference type="NCBI Taxonomy" id="1544867"/>
    <lineage>
        <taxon>Bacteria</taxon>
        <taxon>Pseudomonadati</taxon>
        <taxon>Pseudomonadota</taxon>
        <taxon>Betaproteobacteria</taxon>
        <taxon>Burkholderiales</taxon>
        <taxon>Burkholderiaceae</taxon>
        <taxon>Paraburkholderia</taxon>
    </lineage>
</organism>
<dbReference type="EMBL" id="CADIKK010000022">
    <property type="protein sequence ID" value="CAB3797307.1"/>
    <property type="molecule type" value="Genomic_DNA"/>
</dbReference>
<evidence type="ECO:0000256" key="1">
    <source>
        <dbReference type="ARBA" id="ARBA00009986"/>
    </source>
</evidence>
<dbReference type="EC" id="1.2.1.8" evidence="6"/>
<dbReference type="InterPro" id="IPR016163">
    <property type="entry name" value="Ald_DH_C"/>
</dbReference>
<dbReference type="FunFam" id="3.40.605.10:FF:000007">
    <property type="entry name" value="NAD/NADP-dependent betaine aldehyde dehydrogenase"/>
    <property type="match status" value="1"/>
</dbReference>
<dbReference type="RefSeq" id="WP_175151697.1">
    <property type="nucleotide sequence ID" value="NZ_CADIKK010000022.1"/>
</dbReference>
<comment type="similarity">
    <text evidence="1 4">Belongs to the aldehyde dehydrogenase family.</text>
</comment>
<dbReference type="PROSITE" id="PS00687">
    <property type="entry name" value="ALDEHYDE_DEHYDR_GLU"/>
    <property type="match status" value="1"/>
</dbReference>
<dbReference type="CDD" id="cd07114">
    <property type="entry name" value="ALDH_DhaS"/>
    <property type="match status" value="1"/>
</dbReference>
<accession>A0A6S7CT64</accession>
<feature type="active site" evidence="3">
    <location>
        <position position="256"/>
    </location>
</feature>
<dbReference type="PROSITE" id="PS00070">
    <property type="entry name" value="ALDEHYDE_DEHYDR_CYS"/>
    <property type="match status" value="1"/>
</dbReference>
<keyword evidence="2 4" id="KW-0560">Oxidoreductase</keyword>
<name>A0A6S7CT64_9BURK</name>
<evidence type="ECO:0000256" key="2">
    <source>
        <dbReference type="ARBA" id="ARBA00023002"/>
    </source>
</evidence>
<dbReference type="Proteomes" id="UP000494365">
    <property type="component" value="Unassembled WGS sequence"/>
</dbReference>
<evidence type="ECO:0000259" key="5">
    <source>
        <dbReference type="Pfam" id="PF00171"/>
    </source>
</evidence>
<sequence>MTHFDTSLVPTGDIFIGGEWRQGRGNPYKSLYPADQSVNMEISTANADDARDAVQAADLGWRRADWSGLKPHQRALILYRIADLIMARHEALAQLQRRDNGKPIGETRVLVASAANTFRYFAACLETLDEEVTPSRGDYLTMSVYEPIGVIAAITPWNSPIASDAQKLAPALAGGNAVVLKPAEVTPLVSLALARICEEAGVPKGVISVLPGKGSVIGDVLVRHPLVKKVSFTGGTEVGRGIARIAADKLMPVSLELGGKSPTIVFDDADLDHAVNGVLYGIFSSSGEACIAGSRLFVQRSIYDAFMKRLAEGARKLRVGDPSLMETQMGPLITAAHRETVERYVALGLEEGGRLLCGGERPVGDGREAGTYFQPTILEGLTNDARICQEEIFGPVLVAMPFDDEASLLKEANNSVFGLAAGIWTRDYKRAYRIARALEAGTIWINTYKLFSISTPFSGWKESGMGREKGRLGIREYMQQKSLYWGLNDAPLAWANAPRADAPRAN</sequence>
<evidence type="ECO:0000313" key="7">
    <source>
        <dbReference type="Proteomes" id="UP000494365"/>
    </source>
</evidence>
<dbReference type="PANTHER" id="PTHR11699">
    <property type="entry name" value="ALDEHYDE DEHYDROGENASE-RELATED"/>
    <property type="match status" value="1"/>
</dbReference>
<dbReference type="InterPro" id="IPR016161">
    <property type="entry name" value="Ald_DH/histidinol_DH"/>
</dbReference>
<feature type="domain" description="Aldehyde dehydrogenase" evidence="5">
    <location>
        <begin position="20"/>
        <end position="482"/>
    </location>
</feature>